<accession>V6AUN2</accession>
<reference evidence="6 7" key="1">
    <citation type="journal article" date="2013" name="PLoS ONE">
        <title>Enrichment and Genome Sequence of the Group I.1a Ammonia-Oxidizing Archaeon ?Ca. Nitrosotenuis uzonensis? Representing a Clade Globally.</title>
        <authorList>
            <person name="Lebedeva E.V."/>
            <person name="Hatzenpichler R."/>
            <person name="Pelletier E."/>
            <person name="Schuster N."/>
            <person name="Hauzmayer S."/>
            <person name="Bulaev A."/>
            <person name="Grigor'eva N.V."/>
            <person name="Galushko A."/>
            <person name="Schmid M."/>
            <person name="Palatinszky M."/>
            <person name="Le Paslier D."/>
            <person name="Daims H."/>
            <person name="Wagner M."/>
        </authorList>
    </citation>
    <scope>NUCLEOTIDE SEQUENCE [LARGE SCALE GENOMIC DNA]</scope>
    <source>
        <strain evidence="6 7">N4</strain>
    </source>
</reference>
<feature type="domain" description="Methyltransferase type 11" evidence="5">
    <location>
        <begin position="83"/>
        <end position="177"/>
    </location>
</feature>
<organism evidence="6 7">
    <name type="scientific">Candidatus Nitrosotenuis uzonensis</name>
    <dbReference type="NCBI Taxonomy" id="1407055"/>
    <lineage>
        <taxon>Archaea</taxon>
        <taxon>Nitrososphaerota</taxon>
        <taxon>Candidatus Nitrosotenuis</taxon>
    </lineage>
</organism>
<comment type="caution">
    <text evidence="6">The sequence shown here is derived from an EMBL/GenBank/DDBJ whole genome shotgun (WGS) entry which is preliminary data.</text>
</comment>
<dbReference type="RefSeq" id="WP_048196596.1">
    <property type="nucleotide sequence ID" value="NZ_CBTY010000009.1"/>
</dbReference>
<evidence type="ECO:0000256" key="3">
    <source>
        <dbReference type="ARBA" id="ARBA00022679"/>
    </source>
</evidence>
<dbReference type="CDD" id="cd02440">
    <property type="entry name" value="AdoMet_MTases"/>
    <property type="match status" value="1"/>
</dbReference>
<dbReference type="SUPFAM" id="SSF53335">
    <property type="entry name" value="S-adenosyl-L-methionine-dependent methyltransferases"/>
    <property type="match status" value="1"/>
</dbReference>
<dbReference type="STRING" id="1407055.NITUZ_40403"/>
<evidence type="ECO:0000313" key="6">
    <source>
        <dbReference type="EMBL" id="CDI06237.1"/>
    </source>
</evidence>
<dbReference type="GO" id="GO:0008757">
    <property type="term" value="F:S-adenosylmethionine-dependent methyltransferase activity"/>
    <property type="evidence" value="ECO:0007669"/>
    <property type="project" value="InterPro"/>
</dbReference>
<name>V6AUN2_9ARCH</name>
<dbReference type="PANTHER" id="PTHR44307">
    <property type="entry name" value="PHOSPHOETHANOLAMINE METHYLTRANSFERASE"/>
    <property type="match status" value="1"/>
</dbReference>
<keyword evidence="2 6" id="KW-0489">Methyltransferase</keyword>
<dbReference type="InterPro" id="IPR013216">
    <property type="entry name" value="Methyltransf_11"/>
</dbReference>
<comment type="pathway">
    <text evidence="4">Phospholipid metabolism.</text>
</comment>
<dbReference type="EMBL" id="CBTY010000009">
    <property type="protein sequence ID" value="CDI06237.1"/>
    <property type="molecule type" value="Genomic_DNA"/>
</dbReference>
<dbReference type="Gene3D" id="3.40.50.150">
    <property type="entry name" value="Vaccinia Virus protein VP39"/>
    <property type="match status" value="1"/>
</dbReference>
<evidence type="ECO:0000256" key="2">
    <source>
        <dbReference type="ARBA" id="ARBA00022603"/>
    </source>
</evidence>
<comment type="pathway">
    <text evidence="1">Lipid metabolism.</text>
</comment>
<gene>
    <name evidence="6" type="ORF">NITUZ_40403</name>
</gene>
<dbReference type="InterPro" id="IPR029063">
    <property type="entry name" value="SAM-dependent_MTases_sf"/>
</dbReference>
<evidence type="ECO:0000259" key="5">
    <source>
        <dbReference type="Pfam" id="PF08241"/>
    </source>
</evidence>
<keyword evidence="3" id="KW-0808">Transferase</keyword>
<evidence type="ECO:0000256" key="4">
    <source>
        <dbReference type="ARBA" id="ARBA00025707"/>
    </source>
</evidence>
<proteinExistence type="predicted"/>
<evidence type="ECO:0000256" key="1">
    <source>
        <dbReference type="ARBA" id="ARBA00005189"/>
    </source>
</evidence>
<dbReference type="Pfam" id="PF08241">
    <property type="entry name" value="Methyltransf_11"/>
    <property type="match status" value="1"/>
</dbReference>
<dbReference type="AlphaFoldDB" id="V6AUN2"/>
<sequence>MPSVELKKISLVDLFLWTIRRNEKDVVNMYDSLSGIMKISTGGDMLNFGFWNENYDSPLSAQKNMCTVFARMAKLECGQRIIDVGSGFTTPASIWHEQYDPLEVTCVDINFEHLRNAKQNRTQRAKNMRVNATARILPFCDQSVDRVVALESAQHFKPLENFISESYRILKKGGILAMAIPVVQKPTSVVDLGVLAMTWSSEHYEAAFVESVIRQQGFEIISSEKVGSSVYEPLTEYYVKNRKHLKSKIAEQYPFYVERILYNSLQKMKNVSKKKIIDYMLIACKK</sequence>
<dbReference type="PANTHER" id="PTHR44307:SF2">
    <property type="entry name" value="PHOSPHOETHANOLAMINE METHYLTRANSFERASE ISOFORM X1"/>
    <property type="match status" value="1"/>
</dbReference>
<evidence type="ECO:0000313" key="7">
    <source>
        <dbReference type="Proteomes" id="UP000018159"/>
    </source>
</evidence>
<dbReference type="OrthoDB" id="10070at2157"/>
<dbReference type="GO" id="GO:0032259">
    <property type="term" value="P:methylation"/>
    <property type="evidence" value="ECO:0007669"/>
    <property type="project" value="UniProtKB-KW"/>
</dbReference>
<keyword evidence="7" id="KW-1185">Reference proteome</keyword>
<dbReference type="Proteomes" id="UP000018159">
    <property type="component" value="Unassembled WGS sequence"/>
</dbReference>
<protein>
    <submittedName>
        <fullName evidence="6">Methyltransferase type 11</fullName>
    </submittedName>
</protein>